<protein>
    <submittedName>
        <fullName evidence="1">Uncharacterized protein</fullName>
    </submittedName>
</protein>
<dbReference type="RefSeq" id="WP_254970051.1">
    <property type="nucleotide sequence ID" value="NZ_JANDWU010000012.1"/>
</dbReference>
<dbReference type="EMBL" id="JANDWU010000012">
    <property type="protein sequence ID" value="MCP9549398.1"/>
    <property type="molecule type" value="Genomic_DNA"/>
</dbReference>
<evidence type="ECO:0000313" key="2">
    <source>
        <dbReference type="Proteomes" id="UP001205506"/>
    </source>
</evidence>
<name>A0AAW5I858_9BACT</name>
<comment type="caution">
    <text evidence="1">The sequence shown here is derived from an EMBL/GenBank/DDBJ whole genome shotgun (WGS) entry which is preliminary data.</text>
</comment>
<accession>A0AAW5I858</accession>
<proteinExistence type="predicted"/>
<evidence type="ECO:0000313" key="1">
    <source>
        <dbReference type="EMBL" id="MCP9549398.1"/>
    </source>
</evidence>
<organism evidence="1 2">
    <name type="scientific">Segatella copri</name>
    <dbReference type="NCBI Taxonomy" id="165179"/>
    <lineage>
        <taxon>Bacteria</taxon>
        <taxon>Pseudomonadati</taxon>
        <taxon>Bacteroidota</taxon>
        <taxon>Bacteroidia</taxon>
        <taxon>Bacteroidales</taxon>
        <taxon>Prevotellaceae</taxon>
        <taxon>Segatella</taxon>
    </lineage>
</organism>
<gene>
    <name evidence="1" type="ORF">NNC68_07920</name>
</gene>
<sequence>MAENLIDNVLLDKELLEKKVRFLEGMLNDDDKKKYDAYCKTICKYRNYFVIAHDRTGDGGMSMLYLGAFTNVEHAEKAAISGASPFIPIGRVRKVDYPTEEIGSDIDVQKGTFLESVYVDNGVVSTEYWAIMSREYKEDELYGVLIWSRDGLSKNVRNTFFVYDNKDDMLNFVKQAKCSELQDDLESLNDSWFIDDLSGNFGLSPIDGFPGNLRVWGYEGYEVYIINGTFK</sequence>
<reference evidence="1" key="1">
    <citation type="submission" date="2022-07" db="EMBL/GenBank/DDBJ databases">
        <title>Prevotella copri.</title>
        <authorList>
            <person name="Yang C."/>
        </authorList>
    </citation>
    <scope>NUCLEOTIDE SEQUENCE</scope>
    <source>
        <strain evidence="1">HF1805</strain>
    </source>
</reference>
<dbReference type="Proteomes" id="UP001205506">
    <property type="component" value="Unassembled WGS sequence"/>
</dbReference>
<dbReference type="AlphaFoldDB" id="A0AAW5I858"/>